<evidence type="ECO:0000256" key="1">
    <source>
        <dbReference type="SAM" id="MobiDB-lite"/>
    </source>
</evidence>
<feature type="compositionally biased region" description="Low complexity" evidence="1">
    <location>
        <begin position="557"/>
        <end position="568"/>
    </location>
</feature>
<feature type="compositionally biased region" description="Polar residues" evidence="1">
    <location>
        <begin position="525"/>
        <end position="545"/>
    </location>
</feature>
<dbReference type="Proteomes" id="UP001244011">
    <property type="component" value="Unassembled WGS sequence"/>
</dbReference>
<reference evidence="2" key="1">
    <citation type="submission" date="2023-06" db="EMBL/GenBank/DDBJ databases">
        <title>Genome-scale phylogeny and comparative genomics of the fungal order Sordariales.</title>
        <authorList>
            <consortium name="Lawrence Berkeley National Laboratory"/>
            <person name="Hensen N."/>
            <person name="Bonometti L."/>
            <person name="Westerberg I."/>
            <person name="Brannstrom I.O."/>
            <person name="Guillou S."/>
            <person name="Cros-Aarteil S."/>
            <person name="Calhoun S."/>
            <person name="Haridas S."/>
            <person name="Kuo A."/>
            <person name="Mondo S."/>
            <person name="Pangilinan J."/>
            <person name="Riley R."/>
            <person name="Labutti K."/>
            <person name="Andreopoulos B."/>
            <person name="Lipzen A."/>
            <person name="Chen C."/>
            <person name="Yanf M."/>
            <person name="Daum C."/>
            <person name="Ng V."/>
            <person name="Clum A."/>
            <person name="Steindorff A."/>
            <person name="Ohm R."/>
            <person name="Martin F."/>
            <person name="Silar P."/>
            <person name="Natvig D."/>
            <person name="Lalanne C."/>
            <person name="Gautier V."/>
            <person name="Ament-Velasquez S.L."/>
            <person name="Kruys A."/>
            <person name="Hutchinson M.I."/>
            <person name="Powell A.J."/>
            <person name="Barry K."/>
            <person name="Miller A.N."/>
            <person name="Grigoriev I.V."/>
            <person name="Debuchy R."/>
            <person name="Gladieux P."/>
            <person name="Thoren M.H."/>
            <person name="Johannesson H."/>
        </authorList>
    </citation>
    <scope>NUCLEOTIDE SEQUENCE</scope>
    <source>
        <strain evidence="2">8032-3</strain>
    </source>
</reference>
<feature type="compositionally biased region" description="Basic and acidic residues" evidence="1">
    <location>
        <begin position="414"/>
        <end position="432"/>
    </location>
</feature>
<feature type="compositionally biased region" description="Low complexity" evidence="1">
    <location>
        <begin position="38"/>
        <end position="57"/>
    </location>
</feature>
<feature type="compositionally biased region" description="Polar residues" evidence="1">
    <location>
        <begin position="89"/>
        <end position="105"/>
    </location>
</feature>
<sequence>MASSTFALEGGHVANSSNSSASYSSPTARHLNRNPTLNKTTYGNGDNNNNNNKDNTTLHAHRQNHNSSKLPAFRFADLKKEALSLPGLLQQNAPPSPLSPSTISGHCSPEESADNRHDPDSHDSHKQCQQSLQIAVSPRQNNLHSAKTAASPASNPSAPVISQHPQSSPSRNRASTFQDSSSPNSRTVPLTARRPASFPDSPAVVVKINGHDLPSSSLGSTRSRAEESGQASPTADNTKDWAQGQRELLLPKSIDSAKTDEKKKSRPPVSFRAPNIPGSSGRAVIPPIRSFRSSGSRKSLVLDMHARRTSYDSGEEADDPHHRDRTLRALEGRSDDDFSQITPPDSAGAMSGNENTADIFMRIASENPAHRVNDGMGSAEDHSAVSRITRSTRTRPLSAAIPSYQASPPQISRRLSDQRENTRNRRTADDRSAQQMTRELNYRGIPKDQPTTNSQIGEGSNRSQLARVSLRPSPITPRTLTFQEPFADGSSAYSQRRPSLTDSNSGLASRTSQYRTPNLLYGQGRTYNSSPLAARSSDPQRQDAQQAPEASHGLEGTESSASTAAPSTVWDELDDLKSRIYRLELTGKAPSTSGAAMSRVSDERPPTATTNATTMSASPKRGSGTSAAQADASSTTSSQREAQPILRSALSKTKGFVSLDVYSAIELAATEALALSSMMGTPGQLGPISSGASTIGAGGSVTDRQLRRKAESICRSLTELCLALTESSSQSKLPQGNSTPREQDAVASPTVTSPTVTKFSTGVNQRRPSITDQPPTRVNSSPRAGTSLEQRRTTLLVSAALPSPRFAAGPGTPTDVGRKSSLMLARTRRGGTEEPEEPSGRKSSLLLRTRRAATEEPEEGRKTSLLHVRRGTNDDDEDEEARFRAPSRAATEVNGLRTAPREYPAPGPAPEGTALGSSALPRRRFASSTLSFRPTGPSAATGPASPAGRRYLDRSMPERETNSVMEKLAEDRGQRQLSLSQTAMLNRTGSMSRRRNSGIPSLPSASMQAGSYR</sequence>
<feature type="compositionally biased region" description="Polar residues" evidence="1">
    <location>
        <begin position="386"/>
        <end position="395"/>
    </location>
</feature>
<feature type="compositionally biased region" description="Low complexity" evidence="1">
    <location>
        <begin position="933"/>
        <end position="949"/>
    </location>
</feature>
<proteinExistence type="predicted"/>
<feature type="compositionally biased region" description="Low complexity" evidence="1">
    <location>
        <begin position="745"/>
        <end position="757"/>
    </location>
</feature>
<feature type="compositionally biased region" description="Polar residues" evidence="1">
    <location>
        <begin position="491"/>
        <end position="516"/>
    </location>
</feature>
<protein>
    <recommendedName>
        <fullName evidence="4">LPXTG-motif cell wall anchor domain protein</fullName>
    </recommendedName>
</protein>
<evidence type="ECO:0000313" key="2">
    <source>
        <dbReference type="EMBL" id="KAK1768630.1"/>
    </source>
</evidence>
<feature type="compositionally biased region" description="Polar residues" evidence="1">
    <location>
        <begin position="975"/>
        <end position="991"/>
    </location>
</feature>
<feature type="compositionally biased region" description="Basic and acidic residues" evidence="1">
    <location>
        <begin position="113"/>
        <end position="126"/>
    </location>
</feature>
<feature type="compositionally biased region" description="Polar residues" evidence="1">
    <location>
        <begin position="1003"/>
        <end position="1013"/>
    </location>
</feature>
<feature type="compositionally biased region" description="Polar residues" evidence="1">
    <location>
        <begin position="163"/>
        <end position="188"/>
    </location>
</feature>
<dbReference type="AlphaFoldDB" id="A0AAJ0FPZ0"/>
<feature type="compositionally biased region" description="Low complexity" evidence="1">
    <location>
        <begin position="14"/>
        <end position="25"/>
    </location>
</feature>
<feature type="region of interest" description="Disordered" evidence="1">
    <location>
        <begin position="369"/>
        <end position="569"/>
    </location>
</feature>
<feature type="compositionally biased region" description="Polar residues" evidence="1">
    <location>
        <begin position="758"/>
        <end position="796"/>
    </location>
</feature>
<accession>A0AAJ0FPZ0</accession>
<organism evidence="2 3">
    <name type="scientific">Phialemonium atrogriseum</name>
    <dbReference type="NCBI Taxonomy" id="1093897"/>
    <lineage>
        <taxon>Eukaryota</taxon>
        <taxon>Fungi</taxon>
        <taxon>Dikarya</taxon>
        <taxon>Ascomycota</taxon>
        <taxon>Pezizomycotina</taxon>
        <taxon>Sordariomycetes</taxon>
        <taxon>Sordariomycetidae</taxon>
        <taxon>Cephalothecales</taxon>
        <taxon>Cephalothecaceae</taxon>
        <taxon>Phialemonium</taxon>
    </lineage>
</organism>
<feature type="compositionally biased region" description="Basic and acidic residues" evidence="1">
    <location>
        <begin position="950"/>
        <end position="974"/>
    </location>
</feature>
<feature type="compositionally biased region" description="Polar residues" evidence="1">
    <location>
        <begin position="449"/>
        <end position="466"/>
    </location>
</feature>
<feature type="compositionally biased region" description="Basic and acidic residues" evidence="1">
    <location>
        <begin position="369"/>
        <end position="384"/>
    </location>
</feature>
<name>A0AAJ0FPZ0_9PEZI</name>
<feature type="compositionally biased region" description="Polar residues" evidence="1">
    <location>
        <begin position="726"/>
        <end position="740"/>
    </location>
</feature>
<feature type="region of interest" description="Disordered" evidence="1">
    <location>
        <begin position="590"/>
        <end position="643"/>
    </location>
</feature>
<gene>
    <name evidence="2" type="ORF">QBC33DRAFT_385323</name>
</gene>
<feature type="compositionally biased region" description="Low complexity" evidence="1">
    <location>
        <begin position="606"/>
        <end position="639"/>
    </location>
</feature>
<feature type="region of interest" description="Disordered" evidence="1">
    <location>
        <begin position="1"/>
        <end position="66"/>
    </location>
</feature>
<evidence type="ECO:0000313" key="3">
    <source>
        <dbReference type="Proteomes" id="UP001244011"/>
    </source>
</evidence>
<dbReference type="EMBL" id="MU839005">
    <property type="protein sequence ID" value="KAK1768630.1"/>
    <property type="molecule type" value="Genomic_DNA"/>
</dbReference>
<comment type="caution">
    <text evidence="2">The sequence shown here is derived from an EMBL/GenBank/DDBJ whole genome shotgun (WGS) entry which is preliminary data.</text>
</comment>
<feature type="compositionally biased region" description="Polar residues" evidence="1">
    <location>
        <begin position="127"/>
        <end position="144"/>
    </location>
</feature>
<keyword evidence="3" id="KW-1185">Reference proteome</keyword>
<dbReference type="RefSeq" id="XP_060284843.1">
    <property type="nucleotide sequence ID" value="XM_060424097.1"/>
</dbReference>
<feature type="compositionally biased region" description="Low complexity" evidence="1">
    <location>
        <begin position="145"/>
        <end position="162"/>
    </location>
</feature>
<dbReference type="GeneID" id="85307284"/>
<evidence type="ECO:0008006" key="4">
    <source>
        <dbReference type="Google" id="ProtNLM"/>
    </source>
</evidence>
<feature type="region of interest" description="Disordered" evidence="1">
    <location>
        <begin position="726"/>
        <end position="1013"/>
    </location>
</feature>
<feature type="region of interest" description="Disordered" evidence="1">
    <location>
        <begin position="88"/>
        <end position="302"/>
    </location>
</feature>
<feature type="region of interest" description="Disordered" evidence="1">
    <location>
        <begin position="329"/>
        <end position="353"/>
    </location>
</feature>